<name>A0ABP8F4A2_9ACTN</name>
<dbReference type="Proteomes" id="UP001501115">
    <property type="component" value="Unassembled WGS sequence"/>
</dbReference>
<feature type="compositionally biased region" description="Basic and acidic residues" evidence="1">
    <location>
        <begin position="35"/>
        <end position="60"/>
    </location>
</feature>
<reference evidence="3" key="1">
    <citation type="journal article" date="2019" name="Int. J. Syst. Evol. Microbiol.">
        <title>The Global Catalogue of Microorganisms (GCM) 10K type strain sequencing project: providing services to taxonomists for standard genome sequencing and annotation.</title>
        <authorList>
            <consortium name="The Broad Institute Genomics Platform"/>
            <consortium name="The Broad Institute Genome Sequencing Center for Infectious Disease"/>
            <person name="Wu L."/>
            <person name="Ma J."/>
        </authorList>
    </citation>
    <scope>NUCLEOTIDE SEQUENCE [LARGE SCALE GENOMIC DNA]</scope>
    <source>
        <strain evidence="3">JCM 31290</strain>
    </source>
</reference>
<keyword evidence="3" id="KW-1185">Reference proteome</keyword>
<dbReference type="EMBL" id="BAABET010000001">
    <property type="protein sequence ID" value="GAA4294754.1"/>
    <property type="molecule type" value="Genomic_DNA"/>
</dbReference>
<gene>
    <name evidence="2" type="ORF">GCM10023086_07300</name>
</gene>
<sequence length="60" mass="6382">MRAFTGECCAMSCAALRVTLLPVAHGPLAASTRTRSFEPKRNSAGKDADFLERTPEGTPS</sequence>
<feature type="region of interest" description="Disordered" evidence="1">
    <location>
        <begin position="29"/>
        <end position="60"/>
    </location>
</feature>
<evidence type="ECO:0000313" key="3">
    <source>
        <dbReference type="Proteomes" id="UP001501115"/>
    </source>
</evidence>
<evidence type="ECO:0000313" key="2">
    <source>
        <dbReference type="EMBL" id="GAA4294754.1"/>
    </source>
</evidence>
<comment type="caution">
    <text evidence="2">The sequence shown here is derived from an EMBL/GenBank/DDBJ whole genome shotgun (WGS) entry which is preliminary data.</text>
</comment>
<organism evidence="2 3">
    <name type="scientific">Streptomyces venetus</name>
    <dbReference type="NCBI Taxonomy" id="1701086"/>
    <lineage>
        <taxon>Bacteria</taxon>
        <taxon>Bacillati</taxon>
        <taxon>Actinomycetota</taxon>
        <taxon>Actinomycetes</taxon>
        <taxon>Kitasatosporales</taxon>
        <taxon>Streptomycetaceae</taxon>
        <taxon>Streptomyces</taxon>
    </lineage>
</organism>
<accession>A0ABP8F4A2</accession>
<proteinExistence type="predicted"/>
<evidence type="ECO:0000256" key="1">
    <source>
        <dbReference type="SAM" id="MobiDB-lite"/>
    </source>
</evidence>
<protein>
    <submittedName>
        <fullName evidence="2">Uncharacterized protein</fullName>
    </submittedName>
</protein>